<proteinExistence type="inferred from homology"/>
<evidence type="ECO:0000313" key="3">
    <source>
        <dbReference type="EMBL" id="WQF85533.1"/>
    </source>
</evidence>
<dbReference type="InterPro" id="IPR000172">
    <property type="entry name" value="GMC_OxRdtase_N"/>
</dbReference>
<accession>A0AAX4IPU1</accession>
<feature type="domain" description="Glucose-methanol-choline oxidoreductase N-terminal" evidence="2">
    <location>
        <begin position="73"/>
        <end position="87"/>
    </location>
</feature>
<dbReference type="Gene3D" id="3.30.560.10">
    <property type="entry name" value="Glucose Oxidase, domain 3"/>
    <property type="match status" value="1"/>
</dbReference>
<dbReference type="Gene3D" id="3.50.50.60">
    <property type="entry name" value="FAD/NAD(P)-binding domain"/>
    <property type="match status" value="1"/>
</dbReference>
<sequence length="567" mass="62519">MFPHLEFVNGYKVELRAAFGSPFPRRLRPPRSPFTARDEARGRPFVAASLMISLKSGGQRVIVPRKEIILCAGAIDTPRLMLLSGLGPKSQLEGLGIDVVKDIPGVGENLQDHPEGIIMWELNRPVPPNQTTMNSDAGLFLRREPTDAAGSDGNVADLMMHCYQAPYSHHTERAGFEFIPNPYVFCMIPNIPRPRSRGRVYLTSAKPAVKPALDFQCFSDPEGYDAAPMTWGIKAARKIARQSPFKEWLKREVAPGPAYQTDDDISKYARSVHHTVYHPCGTTKMGDVTRDEMAVVDPQLRVRGLSGLRFANAGIFREIPTINPMFTVLAVGERAAELIAAEDSWKKPTWRADIYEVQEYAAGALASESLLIIDPQIVSHPCLGIFGRRVGRLIGEVAWAGNLVKNAGLLVRLPQFGVSAHAHGFILQATEHVLESRGKIAESQQATDDEQVQRQVRVVLVDPLLRPGALLDKDGLPVLVESSPQPAKDVDGGPEARSGPRIHQVHKGGVALSAAQDQRRHLVRARAEMDVDNPADKGVPDDRFLESILISLAKRYSNQMRRKDVLI</sequence>
<dbReference type="GO" id="GO:0016614">
    <property type="term" value="F:oxidoreductase activity, acting on CH-OH group of donors"/>
    <property type="evidence" value="ECO:0007669"/>
    <property type="project" value="InterPro"/>
</dbReference>
<keyword evidence="4" id="KW-1185">Reference proteome</keyword>
<dbReference type="KEGG" id="cdet:87947047"/>
<evidence type="ECO:0000259" key="2">
    <source>
        <dbReference type="PROSITE" id="PS00624"/>
    </source>
</evidence>
<dbReference type="Proteomes" id="UP001322277">
    <property type="component" value="Chromosome 7"/>
</dbReference>
<organism evidence="3 4">
    <name type="scientific">Colletotrichum destructivum</name>
    <dbReference type="NCBI Taxonomy" id="34406"/>
    <lineage>
        <taxon>Eukaryota</taxon>
        <taxon>Fungi</taxon>
        <taxon>Dikarya</taxon>
        <taxon>Ascomycota</taxon>
        <taxon>Pezizomycotina</taxon>
        <taxon>Sordariomycetes</taxon>
        <taxon>Hypocreomycetidae</taxon>
        <taxon>Glomerellales</taxon>
        <taxon>Glomerellaceae</taxon>
        <taxon>Colletotrichum</taxon>
        <taxon>Colletotrichum destructivum species complex</taxon>
    </lineage>
</organism>
<dbReference type="EMBL" id="CP137311">
    <property type="protein sequence ID" value="WQF85533.1"/>
    <property type="molecule type" value="Genomic_DNA"/>
</dbReference>
<reference evidence="4" key="1">
    <citation type="journal article" date="2023" name="bioRxiv">
        <title>Complete genome of the Medicago anthracnose fungus, Colletotrichum destructivum, reveals a mini-chromosome-like region within a core chromosome.</title>
        <authorList>
            <person name="Lapalu N."/>
            <person name="Simon A."/>
            <person name="Lu A."/>
            <person name="Plaumann P.-L."/>
            <person name="Amselem J."/>
            <person name="Pigne S."/>
            <person name="Auger A."/>
            <person name="Koch C."/>
            <person name="Dallery J.-F."/>
            <person name="O'Connell R.J."/>
        </authorList>
    </citation>
    <scope>NUCLEOTIDE SEQUENCE [LARGE SCALE GENOMIC DNA]</scope>
    <source>
        <strain evidence="4">CBS 520.97</strain>
    </source>
</reference>
<dbReference type="PROSITE" id="PS00624">
    <property type="entry name" value="GMC_OXRED_2"/>
    <property type="match status" value="1"/>
</dbReference>
<dbReference type="Pfam" id="PF05199">
    <property type="entry name" value="GMC_oxred_C"/>
    <property type="match status" value="1"/>
</dbReference>
<dbReference type="InterPro" id="IPR007867">
    <property type="entry name" value="GMC_OxRtase_C"/>
</dbReference>
<dbReference type="PANTHER" id="PTHR11552:SF152">
    <property type="entry name" value="OXIDASE (CODA), PUTATIVE (AFU_ORTHOLOGUE AFUA_8G04090)-RELATED"/>
    <property type="match status" value="1"/>
</dbReference>
<dbReference type="Pfam" id="PF00732">
    <property type="entry name" value="GMC_oxred_N"/>
    <property type="match status" value="1"/>
</dbReference>
<name>A0AAX4IPU1_9PEZI</name>
<comment type="similarity">
    <text evidence="1">Belongs to the GMC oxidoreductase family.</text>
</comment>
<dbReference type="AlphaFoldDB" id="A0AAX4IPU1"/>
<dbReference type="SUPFAM" id="SSF51905">
    <property type="entry name" value="FAD/NAD(P)-binding domain"/>
    <property type="match status" value="1"/>
</dbReference>
<dbReference type="GO" id="GO:0050660">
    <property type="term" value="F:flavin adenine dinucleotide binding"/>
    <property type="evidence" value="ECO:0007669"/>
    <property type="project" value="InterPro"/>
</dbReference>
<dbReference type="PANTHER" id="PTHR11552">
    <property type="entry name" value="GLUCOSE-METHANOL-CHOLINE GMC OXIDOREDUCTASE"/>
    <property type="match status" value="1"/>
</dbReference>
<dbReference type="RefSeq" id="XP_062782754.1">
    <property type="nucleotide sequence ID" value="XM_062926703.1"/>
</dbReference>
<evidence type="ECO:0000256" key="1">
    <source>
        <dbReference type="ARBA" id="ARBA00010790"/>
    </source>
</evidence>
<dbReference type="InterPro" id="IPR012132">
    <property type="entry name" value="GMC_OxRdtase"/>
</dbReference>
<dbReference type="SUPFAM" id="SSF54373">
    <property type="entry name" value="FAD-linked reductases, C-terminal domain"/>
    <property type="match status" value="1"/>
</dbReference>
<dbReference type="GeneID" id="87947047"/>
<dbReference type="InterPro" id="IPR036188">
    <property type="entry name" value="FAD/NAD-bd_sf"/>
</dbReference>
<protein>
    <submittedName>
        <fullName evidence="3">Glucose-methanol-choline oxidoreductase, FAD/NAD(P)-binding domain superfamily</fullName>
    </submittedName>
</protein>
<gene>
    <name evidence="3" type="ORF">CDEST_10547</name>
</gene>
<evidence type="ECO:0000313" key="4">
    <source>
        <dbReference type="Proteomes" id="UP001322277"/>
    </source>
</evidence>